<gene>
    <name evidence="9" type="ORF">M408DRAFT_61104</name>
</gene>
<feature type="domain" description="Adenosine deaminase" evidence="8">
    <location>
        <begin position="24"/>
        <end position="325"/>
    </location>
</feature>
<keyword evidence="4" id="KW-0378">Hydrolase</keyword>
<evidence type="ECO:0000256" key="7">
    <source>
        <dbReference type="ARBA" id="ARBA00048787"/>
    </source>
</evidence>
<dbReference type="GO" id="GO:0046103">
    <property type="term" value="P:inosine biosynthetic process"/>
    <property type="evidence" value="ECO:0007669"/>
    <property type="project" value="TreeGrafter"/>
</dbReference>
<name>A0A0C3BQI4_SERVB</name>
<keyword evidence="6" id="KW-0546">Nucleotide metabolism</keyword>
<keyword evidence="3" id="KW-0479">Metal-binding</keyword>
<dbReference type="GO" id="GO:0046872">
    <property type="term" value="F:metal ion binding"/>
    <property type="evidence" value="ECO:0007669"/>
    <property type="project" value="UniProtKB-KW"/>
</dbReference>
<reference evidence="10" key="2">
    <citation type="submission" date="2015-01" db="EMBL/GenBank/DDBJ databases">
        <title>Evolutionary Origins and Diversification of the Mycorrhizal Mutualists.</title>
        <authorList>
            <consortium name="DOE Joint Genome Institute"/>
            <consortium name="Mycorrhizal Genomics Consortium"/>
            <person name="Kohler A."/>
            <person name="Kuo A."/>
            <person name="Nagy L.G."/>
            <person name="Floudas D."/>
            <person name="Copeland A."/>
            <person name="Barry K.W."/>
            <person name="Cichocki N."/>
            <person name="Veneault-Fourrey C."/>
            <person name="LaButti K."/>
            <person name="Lindquist E.A."/>
            <person name="Lipzen A."/>
            <person name="Lundell T."/>
            <person name="Morin E."/>
            <person name="Murat C."/>
            <person name="Riley R."/>
            <person name="Ohm R."/>
            <person name="Sun H."/>
            <person name="Tunlid A."/>
            <person name="Henrissat B."/>
            <person name="Grigoriev I.V."/>
            <person name="Hibbett D.S."/>
            <person name="Martin F."/>
        </authorList>
    </citation>
    <scope>NUCLEOTIDE SEQUENCE [LARGE SCALE GENOMIC DNA]</scope>
    <source>
        <strain evidence="10">MAFF 305830</strain>
    </source>
</reference>
<dbReference type="PANTHER" id="PTHR11409:SF42">
    <property type="entry name" value="ADENOSINE DEAMINASE-LIKE PROTEIN"/>
    <property type="match status" value="1"/>
</dbReference>
<dbReference type="HOGENOM" id="CLU_039228_3_0_1"/>
<dbReference type="Pfam" id="PF00962">
    <property type="entry name" value="A_deaminase"/>
    <property type="match status" value="1"/>
</dbReference>
<evidence type="ECO:0000256" key="2">
    <source>
        <dbReference type="ARBA" id="ARBA00006676"/>
    </source>
</evidence>
<protein>
    <recommendedName>
        <fullName evidence="8">Adenosine deaminase domain-containing protein</fullName>
    </recommendedName>
</protein>
<keyword evidence="10" id="KW-1185">Reference proteome</keyword>
<dbReference type="EMBL" id="KN824278">
    <property type="protein sequence ID" value="KIM33681.1"/>
    <property type="molecule type" value="Genomic_DNA"/>
</dbReference>
<dbReference type="GO" id="GO:0009117">
    <property type="term" value="P:nucleotide metabolic process"/>
    <property type="evidence" value="ECO:0007669"/>
    <property type="project" value="UniProtKB-KW"/>
</dbReference>
<dbReference type="STRING" id="933852.A0A0C3BQI4"/>
<reference evidence="9 10" key="1">
    <citation type="submission" date="2014-04" db="EMBL/GenBank/DDBJ databases">
        <authorList>
            <consortium name="DOE Joint Genome Institute"/>
            <person name="Kuo A."/>
            <person name="Zuccaro A."/>
            <person name="Kohler A."/>
            <person name="Nagy L.G."/>
            <person name="Floudas D."/>
            <person name="Copeland A."/>
            <person name="Barry K.W."/>
            <person name="Cichocki N."/>
            <person name="Veneault-Fourrey C."/>
            <person name="LaButti K."/>
            <person name="Lindquist E.A."/>
            <person name="Lipzen A."/>
            <person name="Lundell T."/>
            <person name="Morin E."/>
            <person name="Murat C."/>
            <person name="Sun H."/>
            <person name="Tunlid A."/>
            <person name="Henrissat B."/>
            <person name="Grigoriev I.V."/>
            <person name="Hibbett D.S."/>
            <person name="Martin F."/>
            <person name="Nordberg H.P."/>
            <person name="Cantor M.N."/>
            <person name="Hua S.X."/>
        </authorList>
    </citation>
    <scope>NUCLEOTIDE SEQUENCE [LARGE SCALE GENOMIC DNA]</scope>
    <source>
        <strain evidence="9 10">MAFF 305830</strain>
    </source>
</reference>
<evidence type="ECO:0000313" key="9">
    <source>
        <dbReference type="EMBL" id="KIM33681.1"/>
    </source>
</evidence>
<dbReference type="SUPFAM" id="SSF51556">
    <property type="entry name" value="Metallo-dependent hydrolases"/>
    <property type="match status" value="1"/>
</dbReference>
<dbReference type="InterPro" id="IPR032466">
    <property type="entry name" value="Metal_Hydrolase"/>
</dbReference>
<accession>A0A0C3BQI4</accession>
<dbReference type="Proteomes" id="UP000054097">
    <property type="component" value="Unassembled WGS sequence"/>
</dbReference>
<evidence type="ECO:0000256" key="3">
    <source>
        <dbReference type="ARBA" id="ARBA00022723"/>
    </source>
</evidence>
<dbReference type="AlphaFoldDB" id="A0A0C3BQI4"/>
<dbReference type="PANTHER" id="PTHR11409">
    <property type="entry name" value="ADENOSINE DEAMINASE"/>
    <property type="match status" value="1"/>
</dbReference>
<dbReference type="OrthoDB" id="272271at2759"/>
<dbReference type="GO" id="GO:0004000">
    <property type="term" value="F:adenosine deaminase activity"/>
    <property type="evidence" value="ECO:0007669"/>
    <property type="project" value="TreeGrafter"/>
</dbReference>
<evidence type="ECO:0000256" key="1">
    <source>
        <dbReference type="ARBA" id="ARBA00001947"/>
    </source>
</evidence>
<keyword evidence="5" id="KW-0862">Zinc</keyword>
<dbReference type="InterPro" id="IPR001365">
    <property type="entry name" value="A_deaminase_dom"/>
</dbReference>
<organism evidence="9 10">
    <name type="scientific">Serendipita vermifera MAFF 305830</name>
    <dbReference type="NCBI Taxonomy" id="933852"/>
    <lineage>
        <taxon>Eukaryota</taxon>
        <taxon>Fungi</taxon>
        <taxon>Dikarya</taxon>
        <taxon>Basidiomycota</taxon>
        <taxon>Agaricomycotina</taxon>
        <taxon>Agaricomycetes</taxon>
        <taxon>Sebacinales</taxon>
        <taxon>Serendipitaceae</taxon>
        <taxon>Serendipita</taxon>
    </lineage>
</organism>
<comment type="similarity">
    <text evidence="2">Belongs to the metallo-dependent hydrolases superfamily. Adenosine and AMP deaminases family.</text>
</comment>
<dbReference type="Gene3D" id="3.20.20.140">
    <property type="entry name" value="Metal-dependent hydrolases"/>
    <property type="match status" value="1"/>
</dbReference>
<dbReference type="GO" id="GO:0006154">
    <property type="term" value="P:adenosine catabolic process"/>
    <property type="evidence" value="ECO:0007669"/>
    <property type="project" value="TreeGrafter"/>
</dbReference>
<evidence type="ECO:0000256" key="6">
    <source>
        <dbReference type="ARBA" id="ARBA00023080"/>
    </source>
</evidence>
<evidence type="ECO:0000256" key="5">
    <source>
        <dbReference type="ARBA" id="ARBA00022833"/>
    </source>
</evidence>
<proteinExistence type="inferred from homology"/>
<comment type="cofactor">
    <cofactor evidence="1">
        <name>Zn(2+)</name>
        <dbReference type="ChEBI" id="CHEBI:29105"/>
    </cofactor>
</comment>
<evidence type="ECO:0000256" key="4">
    <source>
        <dbReference type="ARBA" id="ARBA00022801"/>
    </source>
</evidence>
<comment type="catalytic activity">
    <reaction evidence="7">
        <text>N(6)-methyl-AMP + H2O + H(+) = IMP + methylamine</text>
        <dbReference type="Rhea" id="RHEA:16001"/>
        <dbReference type="ChEBI" id="CHEBI:15377"/>
        <dbReference type="ChEBI" id="CHEBI:15378"/>
        <dbReference type="ChEBI" id="CHEBI:58053"/>
        <dbReference type="ChEBI" id="CHEBI:59338"/>
        <dbReference type="ChEBI" id="CHEBI:144842"/>
    </reaction>
    <physiologicalReaction direction="left-to-right" evidence="7">
        <dbReference type="Rhea" id="RHEA:16002"/>
    </physiologicalReaction>
</comment>
<dbReference type="InterPro" id="IPR006330">
    <property type="entry name" value="Ado/ade_deaminase"/>
</dbReference>
<sequence length="351" mass="38529">MKDYAAEAFASLNSDDKAFLKALPKAELHAHLNGCIPLSCLQDLVRQRPVQTSGTTESDEKIAKGLAMLEQGVVLEEIHEFFDLFPAIYALTSTPAALRQATAAVLAQFLQPQGDSGEQEPAQCIYLELRTTPRENAEMSREQYLDAVLCEMETYSADKCALIVSTDRRMDTTTMMECVSIAAKLKGAGRRVVGIDLCGTPTIGNAEDFLPAFKLAEESGLKLTVHIAETTANTEQDVMTLLSANPSRLGHATFLHKEARELVLEKKMAIEICLSSNLLCKTVDDLKAHHINYWLEHGLPLAICTDDTLVFRNDLVGEYALLMAAPPLGLGLSRDKVSLLAKMSLDVRFEQ</sequence>
<evidence type="ECO:0000259" key="8">
    <source>
        <dbReference type="Pfam" id="PF00962"/>
    </source>
</evidence>
<evidence type="ECO:0000313" key="10">
    <source>
        <dbReference type="Proteomes" id="UP000054097"/>
    </source>
</evidence>